<dbReference type="SUPFAM" id="SSF53850">
    <property type="entry name" value="Periplasmic binding protein-like II"/>
    <property type="match status" value="1"/>
</dbReference>
<evidence type="ECO:0000313" key="1">
    <source>
        <dbReference type="EMBL" id="MEF2965609.1"/>
    </source>
</evidence>
<evidence type="ECO:0008006" key="3">
    <source>
        <dbReference type="Google" id="ProtNLM"/>
    </source>
</evidence>
<dbReference type="Gene3D" id="3.40.190.10">
    <property type="entry name" value="Periplasmic binding protein-like II"/>
    <property type="match status" value="1"/>
</dbReference>
<comment type="caution">
    <text evidence="1">The sequence shown here is derived from an EMBL/GenBank/DDBJ whole genome shotgun (WGS) entry which is preliminary data.</text>
</comment>
<evidence type="ECO:0000313" key="2">
    <source>
        <dbReference type="Proteomes" id="UP001306950"/>
    </source>
</evidence>
<protein>
    <recommendedName>
        <fullName evidence="3">Extracellular solute-binding protein</fullName>
    </recommendedName>
</protein>
<accession>A0ABU7VRW0</accession>
<proteinExistence type="predicted"/>
<organism evidence="1 2">
    <name type="scientific">Paenibacillus haidiansis</name>
    <dbReference type="NCBI Taxonomy" id="1574488"/>
    <lineage>
        <taxon>Bacteria</taxon>
        <taxon>Bacillati</taxon>
        <taxon>Bacillota</taxon>
        <taxon>Bacilli</taxon>
        <taxon>Bacillales</taxon>
        <taxon>Paenibacillaceae</taxon>
        <taxon>Paenibacillus</taxon>
    </lineage>
</organism>
<keyword evidence="2" id="KW-1185">Reference proteome</keyword>
<sequence length="117" mass="13624">MPKMPGGIETNMLYMAGAGVTRTSKHPRLAWEFLRHYILASRNWVLPNTRLQAAEQGLTDHPIWSRYLKELEHVELGAFFRSRKWNAGRQLINEDIRRMITEGADIAQTVRSWTRFG</sequence>
<dbReference type="EMBL" id="JAZHPZ010000003">
    <property type="protein sequence ID" value="MEF2965609.1"/>
    <property type="molecule type" value="Genomic_DNA"/>
</dbReference>
<dbReference type="Proteomes" id="UP001306950">
    <property type="component" value="Unassembled WGS sequence"/>
</dbReference>
<dbReference type="RefSeq" id="WP_331845845.1">
    <property type="nucleotide sequence ID" value="NZ_JAZHPZ010000003.1"/>
</dbReference>
<name>A0ABU7VRW0_9BACL</name>
<gene>
    <name evidence="1" type="ORF">V3851_07175</name>
</gene>
<reference evidence="1 2" key="1">
    <citation type="submission" date="2024-02" db="EMBL/GenBank/DDBJ databases">
        <title>A nitrogen-fixing paenibacillus bacterium.</title>
        <authorList>
            <person name="Zhang W.L."/>
            <person name="Chen S.F."/>
        </authorList>
    </citation>
    <scope>NUCLEOTIDE SEQUENCE [LARGE SCALE GENOMIC DNA]</scope>
    <source>
        <strain evidence="1 2">M1</strain>
    </source>
</reference>